<evidence type="ECO:0000313" key="2">
    <source>
        <dbReference type="Proteomes" id="UP001207930"/>
    </source>
</evidence>
<protein>
    <submittedName>
        <fullName evidence="1">Uncharacterized protein</fullName>
    </submittedName>
</protein>
<gene>
    <name evidence="1" type="ORF">OKA04_05635</name>
</gene>
<dbReference type="Proteomes" id="UP001207930">
    <property type="component" value="Unassembled WGS sequence"/>
</dbReference>
<evidence type="ECO:0000313" key="1">
    <source>
        <dbReference type="EMBL" id="MCW1884203.1"/>
    </source>
</evidence>
<reference evidence="1 2" key="1">
    <citation type="submission" date="2022-10" db="EMBL/GenBank/DDBJ databases">
        <title>Luteolibacter flavescens strain MCCC 1K03193, whole genome shotgun sequencing project.</title>
        <authorList>
            <person name="Zhao G."/>
            <person name="Shen L."/>
        </authorList>
    </citation>
    <scope>NUCLEOTIDE SEQUENCE [LARGE SCALE GENOMIC DNA]</scope>
    <source>
        <strain evidence="1 2">MCCC 1K03193</strain>
    </source>
</reference>
<name>A0ABT3FKV7_9BACT</name>
<keyword evidence="2" id="KW-1185">Reference proteome</keyword>
<dbReference type="RefSeq" id="WP_264500162.1">
    <property type="nucleotide sequence ID" value="NZ_JAPDDS010000002.1"/>
</dbReference>
<organism evidence="1 2">
    <name type="scientific">Luteolibacter flavescens</name>
    <dbReference type="NCBI Taxonomy" id="1859460"/>
    <lineage>
        <taxon>Bacteria</taxon>
        <taxon>Pseudomonadati</taxon>
        <taxon>Verrucomicrobiota</taxon>
        <taxon>Verrucomicrobiia</taxon>
        <taxon>Verrucomicrobiales</taxon>
        <taxon>Verrucomicrobiaceae</taxon>
        <taxon>Luteolibacter</taxon>
    </lineage>
</organism>
<dbReference type="EMBL" id="JAPDDS010000002">
    <property type="protein sequence ID" value="MCW1884203.1"/>
    <property type="molecule type" value="Genomic_DNA"/>
</dbReference>
<sequence>MNAPIHAGSEEEYRALEETRLDVQRWRFYCLVKHLCRNKGPLAWWRVHRAWRRIAARHGKSRAVWAKG</sequence>
<accession>A0ABT3FKV7</accession>
<proteinExistence type="predicted"/>
<comment type="caution">
    <text evidence="1">The sequence shown here is derived from an EMBL/GenBank/DDBJ whole genome shotgun (WGS) entry which is preliminary data.</text>
</comment>